<keyword evidence="1 2" id="KW-0479">Metal-binding</keyword>
<comment type="caution">
    <text evidence="1">Lacks conserved residue(s) required for the propagation of feature annotation.</text>
</comment>
<keyword evidence="1 2" id="KW-0482">Metalloprotease</keyword>
<accession>A0A1D1VMD5</accession>
<dbReference type="PANTHER" id="PTHR10127:SF901">
    <property type="entry name" value="METALLOENDOPEPTIDASE"/>
    <property type="match status" value="1"/>
</dbReference>
<keyword evidence="1 2" id="KW-0862">Zinc</keyword>
<dbReference type="SUPFAM" id="SSF55486">
    <property type="entry name" value="Metalloproteases ('zincins'), catalytic domain"/>
    <property type="match status" value="1"/>
</dbReference>
<dbReference type="Pfam" id="PF01400">
    <property type="entry name" value="Astacin"/>
    <property type="match status" value="1"/>
</dbReference>
<feature type="active site" evidence="1">
    <location>
        <position position="139"/>
    </location>
</feature>
<evidence type="ECO:0000256" key="2">
    <source>
        <dbReference type="RuleBase" id="RU361183"/>
    </source>
</evidence>
<dbReference type="InterPro" id="IPR001506">
    <property type="entry name" value="Peptidase_M12A"/>
</dbReference>
<dbReference type="SMART" id="SM00235">
    <property type="entry name" value="ZnMc"/>
    <property type="match status" value="1"/>
</dbReference>
<dbReference type="GO" id="GO:0008270">
    <property type="term" value="F:zinc ion binding"/>
    <property type="evidence" value="ECO:0007669"/>
    <property type="project" value="UniProtKB-UniRule"/>
</dbReference>
<dbReference type="InterPro" id="IPR024079">
    <property type="entry name" value="MetalloPept_cat_dom_sf"/>
</dbReference>
<keyword evidence="5" id="KW-1185">Reference proteome</keyword>
<proteinExistence type="predicted"/>
<feature type="signal peptide" evidence="2">
    <location>
        <begin position="1"/>
        <end position="26"/>
    </location>
</feature>
<dbReference type="PRINTS" id="PR00480">
    <property type="entry name" value="ASTACIN"/>
</dbReference>
<dbReference type="EMBL" id="BDGG01000008">
    <property type="protein sequence ID" value="GAV02780.1"/>
    <property type="molecule type" value="Genomic_DNA"/>
</dbReference>
<dbReference type="OrthoDB" id="291007at2759"/>
<gene>
    <name evidence="4" type="primary">RvY_13304-1</name>
    <name evidence="4" type="synonym">RvY_13304.1</name>
    <name evidence="4" type="ORF">RvY_13304</name>
</gene>
<feature type="chain" id="PRO_5008811130" description="Metalloendopeptidase" evidence="2">
    <location>
        <begin position="27"/>
        <end position="162"/>
    </location>
</feature>
<dbReference type="PANTHER" id="PTHR10127">
    <property type="entry name" value="DISCOIDIN, CUB, EGF, LAMININ , AND ZINC METALLOPROTEASE DOMAIN CONTAINING"/>
    <property type="match status" value="1"/>
</dbReference>
<comment type="caution">
    <text evidence="4">The sequence shown here is derived from an EMBL/GenBank/DDBJ whole genome shotgun (WGS) entry which is preliminary data.</text>
</comment>
<feature type="binding site" evidence="1">
    <location>
        <position position="138"/>
    </location>
    <ligand>
        <name>Zn(2+)</name>
        <dbReference type="ChEBI" id="CHEBI:29105"/>
        <note>catalytic</note>
    </ligand>
</feature>
<evidence type="ECO:0000313" key="5">
    <source>
        <dbReference type="Proteomes" id="UP000186922"/>
    </source>
</evidence>
<dbReference type="Gene3D" id="3.40.390.10">
    <property type="entry name" value="Collagenase (Catalytic Domain)"/>
    <property type="match status" value="1"/>
</dbReference>
<keyword evidence="2" id="KW-0732">Signal</keyword>
<keyword evidence="1 2" id="KW-0645">Protease</keyword>
<protein>
    <recommendedName>
        <fullName evidence="2">Metalloendopeptidase</fullName>
        <ecNumber evidence="2">3.4.24.-</ecNumber>
    </recommendedName>
</protein>
<dbReference type="AlphaFoldDB" id="A0A1D1VMD5"/>
<feature type="domain" description="Peptidase M12A" evidence="3">
    <location>
        <begin position="50"/>
        <end position="162"/>
    </location>
</feature>
<organism evidence="4 5">
    <name type="scientific">Ramazzottius varieornatus</name>
    <name type="common">Water bear</name>
    <name type="synonym">Tardigrade</name>
    <dbReference type="NCBI Taxonomy" id="947166"/>
    <lineage>
        <taxon>Eukaryota</taxon>
        <taxon>Metazoa</taxon>
        <taxon>Ecdysozoa</taxon>
        <taxon>Tardigrada</taxon>
        <taxon>Eutardigrada</taxon>
        <taxon>Parachela</taxon>
        <taxon>Hypsibioidea</taxon>
        <taxon>Ramazzottiidae</taxon>
        <taxon>Ramazzottius</taxon>
    </lineage>
</organism>
<feature type="binding site" evidence="1">
    <location>
        <position position="148"/>
    </location>
    <ligand>
        <name>Zn(2+)</name>
        <dbReference type="ChEBI" id="CHEBI:29105"/>
        <note>catalytic</note>
    </ligand>
</feature>
<evidence type="ECO:0000313" key="4">
    <source>
        <dbReference type="EMBL" id="GAV02780.1"/>
    </source>
</evidence>
<comment type="cofactor">
    <cofactor evidence="1 2">
        <name>Zn(2+)</name>
        <dbReference type="ChEBI" id="CHEBI:29105"/>
    </cofactor>
    <text evidence="1 2">Binds 1 zinc ion per subunit.</text>
</comment>
<dbReference type="PROSITE" id="PS51864">
    <property type="entry name" value="ASTACIN"/>
    <property type="match status" value="1"/>
</dbReference>
<name>A0A1D1VMD5_RAMVA</name>
<dbReference type="EC" id="3.4.24.-" evidence="2"/>
<dbReference type="Proteomes" id="UP000186922">
    <property type="component" value="Unassembled WGS sequence"/>
</dbReference>
<dbReference type="GO" id="GO:0004222">
    <property type="term" value="F:metalloendopeptidase activity"/>
    <property type="evidence" value="ECO:0007669"/>
    <property type="project" value="UniProtKB-UniRule"/>
</dbReference>
<keyword evidence="1 2" id="KW-0378">Hydrolase</keyword>
<dbReference type="GO" id="GO:0006508">
    <property type="term" value="P:proteolysis"/>
    <property type="evidence" value="ECO:0007669"/>
    <property type="project" value="UniProtKB-KW"/>
</dbReference>
<evidence type="ECO:0000256" key="1">
    <source>
        <dbReference type="PROSITE-ProRule" id="PRU01211"/>
    </source>
</evidence>
<dbReference type="STRING" id="947166.A0A1D1VMD5"/>
<sequence length="162" mass="17967">MAARAMINVHPGYGFFLMALLGLVDAGAAGLHQMLATDTILPRPGVRTVDAVRYWPFGRMPYAFTDDFPEDGKLFIRATLQDLMNKTKVKIIERIAEKDYALVTKNGAGCSAVIGRQAGAQLLTLAVGCYSDKMPVLHEFLHAYGMNHEHVRPDRDQYVEVN</sequence>
<dbReference type="InterPro" id="IPR006026">
    <property type="entry name" value="Peptidase_Metallo"/>
</dbReference>
<evidence type="ECO:0000259" key="3">
    <source>
        <dbReference type="PROSITE" id="PS51864"/>
    </source>
</evidence>
<feature type="binding site" evidence="1">
    <location>
        <position position="142"/>
    </location>
    <ligand>
        <name>Zn(2+)</name>
        <dbReference type="ChEBI" id="CHEBI:29105"/>
        <note>catalytic</note>
    </ligand>
</feature>
<reference evidence="4 5" key="1">
    <citation type="journal article" date="2016" name="Nat. Commun.">
        <title>Extremotolerant tardigrade genome and improved radiotolerance of human cultured cells by tardigrade-unique protein.</title>
        <authorList>
            <person name="Hashimoto T."/>
            <person name="Horikawa D.D."/>
            <person name="Saito Y."/>
            <person name="Kuwahara H."/>
            <person name="Kozuka-Hata H."/>
            <person name="Shin-I T."/>
            <person name="Minakuchi Y."/>
            <person name="Ohishi K."/>
            <person name="Motoyama A."/>
            <person name="Aizu T."/>
            <person name="Enomoto A."/>
            <person name="Kondo K."/>
            <person name="Tanaka S."/>
            <person name="Hara Y."/>
            <person name="Koshikawa S."/>
            <person name="Sagara H."/>
            <person name="Miura T."/>
            <person name="Yokobori S."/>
            <person name="Miyagawa K."/>
            <person name="Suzuki Y."/>
            <person name="Kubo T."/>
            <person name="Oyama M."/>
            <person name="Kohara Y."/>
            <person name="Fujiyama A."/>
            <person name="Arakawa K."/>
            <person name="Katayama T."/>
            <person name="Toyoda A."/>
            <person name="Kunieda T."/>
        </authorList>
    </citation>
    <scope>NUCLEOTIDE SEQUENCE [LARGE SCALE GENOMIC DNA]</scope>
    <source>
        <strain evidence="4 5">YOKOZUNA-1</strain>
    </source>
</reference>